<keyword evidence="4" id="KW-1015">Disulfide bond</keyword>
<accession>A0A8K0GEH6</accession>
<organism evidence="8 9">
    <name type="scientific">Ignelater luminosus</name>
    <name type="common">Cucubano</name>
    <name type="synonym">Pyrophorus luminosus</name>
    <dbReference type="NCBI Taxonomy" id="2038154"/>
    <lineage>
        <taxon>Eukaryota</taxon>
        <taxon>Metazoa</taxon>
        <taxon>Ecdysozoa</taxon>
        <taxon>Arthropoda</taxon>
        <taxon>Hexapoda</taxon>
        <taxon>Insecta</taxon>
        <taxon>Pterygota</taxon>
        <taxon>Neoptera</taxon>
        <taxon>Endopterygota</taxon>
        <taxon>Coleoptera</taxon>
        <taxon>Polyphaga</taxon>
        <taxon>Elateriformia</taxon>
        <taxon>Elateroidea</taxon>
        <taxon>Elateridae</taxon>
        <taxon>Agrypninae</taxon>
        <taxon>Pyrophorini</taxon>
        <taxon>Ignelater</taxon>
    </lineage>
</organism>
<evidence type="ECO:0000256" key="4">
    <source>
        <dbReference type="ARBA" id="ARBA00023157"/>
    </source>
</evidence>
<dbReference type="GO" id="GO:0052689">
    <property type="term" value="F:carboxylic ester hydrolase activity"/>
    <property type="evidence" value="ECO:0007669"/>
    <property type="project" value="UniProtKB-KW"/>
</dbReference>
<evidence type="ECO:0000256" key="2">
    <source>
        <dbReference type="ARBA" id="ARBA00022487"/>
    </source>
</evidence>
<dbReference type="PANTHER" id="PTHR43142">
    <property type="entry name" value="CARBOXYLIC ESTER HYDROLASE"/>
    <property type="match status" value="1"/>
</dbReference>
<dbReference type="SUPFAM" id="SSF53474">
    <property type="entry name" value="alpha/beta-Hydrolases"/>
    <property type="match status" value="1"/>
</dbReference>
<feature type="domain" description="Carboxylesterase type B" evidence="7">
    <location>
        <begin position="1"/>
        <end position="406"/>
    </location>
</feature>
<dbReference type="OrthoDB" id="19653at2759"/>
<keyword evidence="9" id="KW-1185">Reference proteome</keyword>
<evidence type="ECO:0000313" key="8">
    <source>
        <dbReference type="EMBL" id="KAF2896699.1"/>
    </source>
</evidence>
<dbReference type="EMBL" id="VTPC01004835">
    <property type="protein sequence ID" value="KAF2896699.1"/>
    <property type="molecule type" value="Genomic_DNA"/>
</dbReference>
<protein>
    <recommendedName>
        <fullName evidence="6">Carboxylic ester hydrolase</fullName>
        <ecNumber evidence="6">3.1.1.-</ecNumber>
    </recommendedName>
</protein>
<name>A0A8K0GEH6_IGNLU</name>
<dbReference type="Gene3D" id="3.40.50.1820">
    <property type="entry name" value="alpha/beta hydrolase"/>
    <property type="match status" value="1"/>
</dbReference>
<evidence type="ECO:0000256" key="3">
    <source>
        <dbReference type="ARBA" id="ARBA00022801"/>
    </source>
</evidence>
<keyword evidence="5" id="KW-0325">Glycoprotein</keyword>
<evidence type="ECO:0000256" key="6">
    <source>
        <dbReference type="RuleBase" id="RU361235"/>
    </source>
</evidence>
<comment type="similarity">
    <text evidence="1 6">Belongs to the type-B carboxylesterase/lipase family.</text>
</comment>
<dbReference type="Pfam" id="PF00135">
    <property type="entry name" value="COesterase"/>
    <property type="match status" value="1"/>
</dbReference>
<feature type="non-terminal residue" evidence="8">
    <location>
        <position position="1"/>
    </location>
</feature>
<dbReference type="Proteomes" id="UP000801492">
    <property type="component" value="Unassembled WGS sequence"/>
</dbReference>
<evidence type="ECO:0000256" key="5">
    <source>
        <dbReference type="ARBA" id="ARBA00023180"/>
    </source>
</evidence>
<evidence type="ECO:0000256" key="1">
    <source>
        <dbReference type="ARBA" id="ARBA00005964"/>
    </source>
</evidence>
<dbReference type="InterPro" id="IPR029058">
    <property type="entry name" value="AB_hydrolase_fold"/>
</dbReference>
<dbReference type="InterPro" id="IPR002018">
    <property type="entry name" value="CarbesteraseB"/>
</dbReference>
<dbReference type="PANTHER" id="PTHR43142:SF1">
    <property type="entry name" value="CARBOXYLIC ESTER HYDROLASE"/>
    <property type="match status" value="1"/>
</dbReference>
<dbReference type="InterPro" id="IPR019826">
    <property type="entry name" value="Carboxylesterase_B_AS"/>
</dbReference>
<keyword evidence="3 6" id="KW-0378">Hydrolase</keyword>
<gene>
    <name evidence="8" type="ORF">ILUMI_09475</name>
</gene>
<keyword evidence="2" id="KW-0719">Serine esterase</keyword>
<comment type="caution">
    <text evidence="8">The sequence shown here is derived from an EMBL/GenBank/DDBJ whole genome shotgun (WGS) entry which is preliminary data.</text>
</comment>
<evidence type="ECO:0000313" key="9">
    <source>
        <dbReference type="Proteomes" id="UP000801492"/>
    </source>
</evidence>
<sequence>MFYIHGGAFVLGSGGNEWVGPDYFMDKRIVLVVINYRLGALGFLSTADKWAPGNNGLKDQSLALRWVKDNIVYFGGDSNKITVFGNSAGAACAHYQMISPLSKELINRIIVQSGSAYAHYAISTSEDARKHANQLGEYLDCSTTFSKDLIDCLKSVHAYQIVKQETRFSSFDNQTTLPFRIVVESESDSAFLTEDPLITIRSGNVSSVPFMTGIVTEEGAYKAAGAFNKEELLQWQNNEFDDIVTLTFGIAKDESRVSRSIKEFYFGNKAIDSSMKSQLTDMYTDGLFLWGLDATVRLHFKYSNQPVYQYLFGYRGSTSYSKLFGDPLHNYGVSHTDELLYLFPLKTTFPKYTPSRRDEKMIDLLTTLWTNFATTGKPTPERSFLGPATWNPVQSENFEYYFIKDYNNLNM</sequence>
<proteinExistence type="inferred from homology"/>
<evidence type="ECO:0000259" key="7">
    <source>
        <dbReference type="Pfam" id="PF00135"/>
    </source>
</evidence>
<dbReference type="PROSITE" id="PS00122">
    <property type="entry name" value="CARBOXYLESTERASE_B_1"/>
    <property type="match status" value="1"/>
</dbReference>
<dbReference type="EC" id="3.1.1.-" evidence="6"/>
<dbReference type="AlphaFoldDB" id="A0A8K0GEH6"/>
<reference evidence="8" key="1">
    <citation type="submission" date="2019-08" db="EMBL/GenBank/DDBJ databases">
        <title>The genome of the North American firefly Photinus pyralis.</title>
        <authorList>
            <consortium name="Photinus pyralis genome working group"/>
            <person name="Fallon T.R."/>
            <person name="Sander Lower S.E."/>
            <person name="Weng J.-K."/>
        </authorList>
    </citation>
    <scope>NUCLEOTIDE SEQUENCE</scope>
    <source>
        <strain evidence="8">TRF0915ILg1</strain>
        <tissue evidence="8">Whole body</tissue>
    </source>
</reference>